<proteinExistence type="predicted"/>
<dbReference type="EMBL" id="CP118101">
    <property type="protein sequence ID" value="WDH81750.1"/>
    <property type="molecule type" value="Genomic_DNA"/>
</dbReference>
<keyword evidence="4" id="KW-1185">Reference proteome</keyword>
<dbReference type="EMBL" id="CP118108">
    <property type="protein sequence ID" value="WDI01477.1"/>
    <property type="molecule type" value="Genomic_DNA"/>
</dbReference>
<dbReference type="RefSeq" id="WP_047913293.1">
    <property type="nucleotide sequence ID" value="NZ_CP118101.1"/>
</dbReference>
<dbReference type="InterPro" id="IPR009711">
    <property type="entry name" value="UPF0473"/>
</dbReference>
<evidence type="ECO:0000313" key="3">
    <source>
        <dbReference type="Proteomes" id="UP001220962"/>
    </source>
</evidence>
<name>A0AAX3MZB1_9BACL</name>
<organism evidence="1 3">
    <name type="scientific">Paenibacillus urinalis</name>
    <dbReference type="NCBI Taxonomy" id="521520"/>
    <lineage>
        <taxon>Bacteria</taxon>
        <taxon>Bacillati</taxon>
        <taxon>Bacillota</taxon>
        <taxon>Bacilli</taxon>
        <taxon>Bacillales</taxon>
        <taxon>Paenibacillaceae</taxon>
        <taxon>Paenibacillus</taxon>
    </lineage>
</organism>
<gene>
    <name evidence="1" type="ORF">PUW23_19885</name>
    <name evidence="2" type="ORF">PUW25_19770</name>
</gene>
<accession>A0AAX3MZB1</accession>
<dbReference type="AlphaFoldDB" id="A0AAX3MZB1"/>
<dbReference type="Proteomes" id="UP001220962">
    <property type="component" value="Chromosome"/>
</dbReference>
<sequence length="104" mass="12076">MTEYPFSRANLVVTTRLRETFGSEVELEDESGKSVPYELLAEFEVLGQGYVVLQALKSKFDDYELLRVMYNENGIPELITIEDDEEWENIAELYDEWSLPDDEG</sequence>
<protein>
    <submittedName>
        <fullName evidence="1">DUF1292 domain-containing protein</fullName>
    </submittedName>
</protein>
<evidence type="ECO:0000313" key="2">
    <source>
        <dbReference type="EMBL" id="WDI01477.1"/>
    </source>
</evidence>
<dbReference type="Proteomes" id="UP001221519">
    <property type="component" value="Chromosome"/>
</dbReference>
<dbReference type="Pfam" id="PF06949">
    <property type="entry name" value="DUF1292"/>
    <property type="match status" value="1"/>
</dbReference>
<evidence type="ECO:0000313" key="1">
    <source>
        <dbReference type="EMBL" id="WDH81750.1"/>
    </source>
</evidence>
<reference evidence="1 4" key="1">
    <citation type="submission" date="2023-02" db="EMBL/GenBank/DDBJ databases">
        <title>Pathogen: clinical or host-associated sample.</title>
        <authorList>
            <person name="Hergert J."/>
            <person name="Casey R."/>
            <person name="Wagner J."/>
            <person name="Young E.L."/>
            <person name="Oakeson K.F."/>
        </authorList>
    </citation>
    <scope>NUCLEOTIDE SEQUENCE</scope>
    <source>
        <strain evidence="2 4">2022CK-00829</strain>
        <strain evidence="1">2022CK-00830</strain>
    </source>
</reference>
<evidence type="ECO:0000313" key="4">
    <source>
        <dbReference type="Proteomes" id="UP001221519"/>
    </source>
</evidence>